<organism evidence="2">
    <name type="scientific">Streptomyces sp. NBC_00093</name>
    <dbReference type="NCBI Taxonomy" id="2975649"/>
    <lineage>
        <taxon>Bacteria</taxon>
        <taxon>Bacillati</taxon>
        <taxon>Actinomycetota</taxon>
        <taxon>Actinomycetes</taxon>
        <taxon>Kitasatosporales</taxon>
        <taxon>Streptomycetaceae</taxon>
        <taxon>Streptomyces</taxon>
    </lineage>
</organism>
<dbReference type="AlphaFoldDB" id="A0AAU2A1N8"/>
<evidence type="ECO:0000313" key="2">
    <source>
        <dbReference type="EMBL" id="WTT18529.1"/>
    </source>
</evidence>
<accession>A0AAU2A1N8</accession>
<proteinExistence type="predicted"/>
<dbReference type="InterPro" id="IPR003593">
    <property type="entry name" value="AAA+_ATPase"/>
</dbReference>
<dbReference type="SMART" id="SM00382">
    <property type="entry name" value="AAA"/>
    <property type="match status" value="1"/>
</dbReference>
<dbReference type="CDD" id="cd00009">
    <property type="entry name" value="AAA"/>
    <property type="match status" value="1"/>
</dbReference>
<dbReference type="GO" id="GO:0016887">
    <property type="term" value="F:ATP hydrolysis activity"/>
    <property type="evidence" value="ECO:0007669"/>
    <property type="project" value="InterPro"/>
</dbReference>
<dbReference type="PANTHER" id="PTHR37291">
    <property type="entry name" value="5-METHYLCYTOSINE-SPECIFIC RESTRICTION ENZYME B"/>
    <property type="match status" value="1"/>
</dbReference>
<dbReference type="InterPro" id="IPR027417">
    <property type="entry name" value="P-loop_NTPase"/>
</dbReference>
<dbReference type="PANTHER" id="PTHR37291:SF1">
    <property type="entry name" value="TYPE IV METHYL-DIRECTED RESTRICTION ENZYME ECOKMCRB SUBUNIT"/>
    <property type="match status" value="1"/>
</dbReference>
<dbReference type="InterPro" id="IPR052934">
    <property type="entry name" value="Methyl-DNA_Rec/Restrict_Enz"/>
</dbReference>
<feature type="domain" description="AAA+ ATPase" evidence="1">
    <location>
        <begin position="482"/>
        <end position="646"/>
    </location>
</feature>
<dbReference type="GO" id="GO:0005524">
    <property type="term" value="F:ATP binding"/>
    <property type="evidence" value="ECO:0007669"/>
    <property type="project" value="InterPro"/>
</dbReference>
<dbReference type="SUPFAM" id="SSF52540">
    <property type="entry name" value="P-loop containing nucleoside triphosphate hydrolases"/>
    <property type="match status" value="1"/>
</dbReference>
<sequence>MIEQRGPRTGIHGTTVEGAPVVGAARRVFRGGLLDGRSAFVPGLTIWTYDTATDLRRRFVDQPDESSDTFLVKLERQLAGAPHATIVLAAELLYVNLVPLKPEQIGVPRKREILNEVLSWAHRDIAIPAELGAPLNGFINGGQAFLNYRWAQFQFLVLLVEELTALSPHGRRELLEDPWLFRDTCRAVLTSMGHNKARAQVHVLQALLFPETFLPIASTQSKRRILTGYRDRLPDPTGDDDRDLLALRGLLQEESAEPVNFFADPWLDHWRPGATQVGQQGWLVRGFNVDGQNHIPDWLAHGYCSTSFMELPEIPADSPKYAIQQAVSRAMPEASAQARGQTTSQLHLFLSQMKPGDVVVTVTPDDVHVGTVEGPARYDLSDGPDRARRRPVKWATANRPLHRADLPEQVQSQLQRPPTVYDISTVAAELAEAADLTDAVEEELLKVDATRPIELPPVGEDLAGELLMPVGWLRDTARQLERMQQIILYGPPGTGKTFLARRLAQHVAGPDRTRLVQFHPSYTYEDFFEGFRPVRSDGGTVVFEVVPGPFKLLVDRARQDPANPYVLVIDEINRAHLAKVFGELYFLLEYREEPIITQYSPEQQFDLPKNVYIIGTMNTADRSIALVDAAMRRRFAFRRLSPDRPPVAGLLRRWLDRHNLPERPADLLDALNSRLADPDQAIGPSYLMNHQAADPDGLELIWSTQILPLLEDQLYGTGIDVEEEYGLDALGAALPTPRSAPE</sequence>
<reference evidence="2" key="1">
    <citation type="submission" date="2022-10" db="EMBL/GenBank/DDBJ databases">
        <title>The complete genomes of actinobacterial strains from the NBC collection.</title>
        <authorList>
            <person name="Joergensen T.S."/>
            <person name="Alvarez Arevalo M."/>
            <person name="Sterndorff E.B."/>
            <person name="Faurdal D."/>
            <person name="Vuksanovic O."/>
            <person name="Mourched A.-S."/>
            <person name="Charusanti P."/>
            <person name="Shaw S."/>
            <person name="Blin K."/>
            <person name="Weber T."/>
        </authorList>
    </citation>
    <scope>NUCLEOTIDE SEQUENCE</scope>
    <source>
        <strain evidence="2">NBC_00093</strain>
    </source>
</reference>
<dbReference type="Pfam" id="PF07728">
    <property type="entry name" value="AAA_5"/>
    <property type="match status" value="1"/>
</dbReference>
<evidence type="ECO:0000259" key="1">
    <source>
        <dbReference type="SMART" id="SM00382"/>
    </source>
</evidence>
<dbReference type="EMBL" id="CP108222">
    <property type="protein sequence ID" value="WTT18529.1"/>
    <property type="molecule type" value="Genomic_DNA"/>
</dbReference>
<dbReference type="Gene3D" id="3.40.50.300">
    <property type="entry name" value="P-loop containing nucleotide triphosphate hydrolases"/>
    <property type="match status" value="1"/>
</dbReference>
<dbReference type="REBASE" id="792260">
    <property type="entry name" value="Ssp93McrBC2P"/>
</dbReference>
<dbReference type="InterPro" id="IPR011704">
    <property type="entry name" value="ATPase_dyneun-rel_AAA"/>
</dbReference>
<protein>
    <submittedName>
        <fullName evidence="2">AAA family ATPase</fullName>
    </submittedName>
</protein>
<name>A0AAU2A1N8_9ACTN</name>
<gene>
    <name evidence="2" type="ORF">OHA22_24850</name>
</gene>